<dbReference type="RefSeq" id="WP_106770389.1">
    <property type="nucleotide sequence ID" value="NZ_PXYK01000001.1"/>
</dbReference>
<dbReference type="SUPFAM" id="SSF56935">
    <property type="entry name" value="Porins"/>
    <property type="match status" value="1"/>
</dbReference>
<evidence type="ECO:0000256" key="5">
    <source>
        <dbReference type="ARBA" id="ARBA00022729"/>
    </source>
</evidence>
<accession>A0A2P7STS2</accession>
<evidence type="ECO:0000256" key="2">
    <source>
        <dbReference type="ARBA" id="ARBA00022448"/>
    </source>
</evidence>
<proteinExistence type="inferred from homology"/>
<dbReference type="GO" id="GO:0006811">
    <property type="term" value="P:monoatomic ion transport"/>
    <property type="evidence" value="ECO:0007669"/>
    <property type="project" value="UniProtKB-KW"/>
</dbReference>
<dbReference type="InterPro" id="IPR003684">
    <property type="entry name" value="Porin_alphabac"/>
</dbReference>
<keyword evidence="12" id="KW-1185">Reference proteome</keyword>
<dbReference type="OrthoDB" id="7801681at2"/>
<dbReference type="EMBL" id="PXYK01000001">
    <property type="protein sequence ID" value="PSJ65847.1"/>
    <property type="molecule type" value="Genomic_DNA"/>
</dbReference>
<dbReference type="GO" id="GO:0046930">
    <property type="term" value="C:pore complex"/>
    <property type="evidence" value="ECO:0007669"/>
    <property type="project" value="UniProtKB-KW"/>
</dbReference>
<keyword evidence="6 10" id="KW-0406">Ion transport</keyword>
<evidence type="ECO:0000256" key="3">
    <source>
        <dbReference type="ARBA" id="ARBA00022452"/>
    </source>
</evidence>
<dbReference type="AlphaFoldDB" id="A0A2P7STS2"/>
<comment type="function">
    <text evidence="10">Forms passive diffusion pores that allow small molecular weight hydrophilic materials across the outer membrane.</text>
</comment>
<protein>
    <recommendedName>
        <fullName evidence="10">Porin</fullName>
    </recommendedName>
</protein>
<keyword evidence="3 10" id="KW-1134">Transmembrane beta strand</keyword>
<dbReference type="Pfam" id="PF02530">
    <property type="entry name" value="Porin_2"/>
    <property type="match status" value="1"/>
</dbReference>
<keyword evidence="2 10" id="KW-0813">Transport</keyword>
<comment type="caution">
    <text evidence="11">The sequence shown here is derived from an EMBL/GenBank/DDBJ whole genome shotgun (WGS) entry which is preliminary data.</text>
</comment>
<evidence type="ECO:0000256" key="9">
    <source>
        <dbReference type="ARBA" id="ARBA00023237"/>
    </source>
</evidence>
<organism evidence="11 12">
    <name type="scientific">Kumtagia ephedrae</name>
    <dbReference type="NCBI Taxonomy" id="2116701"/>
    <lineage>
        <taxon>Bacteria</taxon>
        <taxon>Pseudomonadati</taxon>
        <taxon>Pseudomonadota</taxon>
        <taxon>Alphaproteobacteria</taxon>
        <taxon>Hyphomicrobiales</taxon>
        <taxon>Phyllobacteriaceae</taxon>
        <taxon>Kumtagia</taxon>
    </lineage>
</organism>
<keyword evidence="5 10" id="KW-0732">Signal</keyword>
<keyword evidence="8 10" id="KW-0472">Membrane</keyword>
<keyword evidence="9 10" id="KW-0998">Cell outer membrane</keyword>
<keyword evidence="7 10" id="KW-0626">Porin</keyword>
<evidence type="ECO:0000256" key="10">
    <source>
        <dbReference type="RuleBase" id="RU364005"/>
    </source>
</evidence>
<evidence type="ECO:0000256" key="7">
    <source>
        <dbReference type="ARBA" id="ARBA00023114"/>
    </source>
</evidence>
<comment type="domain">
    <text evidence="10">Consists of 16-stranded beta-barrel sheets, with large surface-exposed loops, that form a transmembrane pore at the center of each barrel. The pore is partially ocluded by a peptide loop that folds into the pore lumen.</text>
</comment>
<evidence type="ECO:0000256" key="1">
    <source>
        <dbReference type="ARBA" id="ARBA00009521"/>
    </source>
</evidence>
<keyword evidence="4 10" id="KW-0812">Transmembrane</keyword>
<comment type="subcellular location">
    <subcellularLocation>
        <location evidence="10">Cell outer membrane</location>
        <topology evidence="10">Multi-pass membrane protein</topology>
    </subcellularLocation>
</comment>
<feature type="chain" id="PRO_5015023448" description="Porin" evidence="10">
    <location>
        <begin position="23"/>
        <end position="366"/>
    </location>
</feature>
<name>A0A2P7STS2_9HYPH</name>
<dbReference type="Proteomes" id="UP000241229">
    <property type="component" value="Unassembled WGS sequence"/>
</dbReference>
<comment type="similarity">
    <text evidence="1 10">Belongs to the alphaproteobacteria porin family.</text>
</comment>
<dbReference type="GO" id="GO:0009279">
    <property type="term" value="C:cell outer membrane"/>
    <property type="evidence" value="ECO:0007669"/>
    <property type="project" value="UniProtKB-SubCell"/>
</dbReference>
<evidence type="ECO:0000313" key="11">
    <source>
        <dbReference type="EMBL" id="PSJ65847.1"/>
    </source>
</evidence>
<evidence type="ECO:0000256" key="8">
    <source>
        <dbReference type="ARBA" id="ARBA00023136"/>
    </source>
</evidence>
<feature type="signal peptide" evidence="10">
    <location>
        <begin position="1"/>
        <end position="22"/>
    </location>
</feature>
<evidence type="ECO:0000256" key="4">
    <source>
        <dbReference type="ARBA" id="ARBA00022692"/>
    </source>
</evidence>
<evidence type="ECO:0000256" key="6">
    <source>
        <dbReference type="ARBA" id="ARBA00023065"/>
    </source>
</evidence>
<evidence type="ECO:0000313" key="12">
    <source>
        <dbReference type="Proteomes" id="UP000241229"/>
    </source>
</evidence>
<reference evidence="11 12" key="1">
    <citation type="submission" date="2018-03" db="EMBL/GenBank/DDBJ databases">
        <title>The draft genome of Mesorhizobium sp. 6GN-30.</title>
        <authorList>
            <person name="Liu L."/>
            <person name="Li L."/>
            <person name="Wang T."/>
            <person name="Zhang X."/>
            <person name="Liang L."/>
        </authorList>
    </citation>
    <scope>NUCLEOTIDE SEQUENCE [LARGE SCALE GENOMIC DNA]</scope>
    <source>
        <strain evidence="11 12">6GN30</strain>
    </source>
</reference>
<gene>
    <name evidence="11" type="ORF">C7I84_01645</name>
</gene>
<dbReference type="GO" id="GO:0015288">
    <property type="term" value="F:porin activity"/>
    <property type="evidence" value="ECO:0007669"/>
    <property type="project" value="UniProtKB-KW"/>
</dbReference>
<sequence length="366" mass="39622">MNAKSLLLGSAAALVAVSGARAADAVVVAEPEPMEYVRVCDVYGTGFFYMPGTETCLKVSGYIRVDIRGGDAFEFISNAGEETYNNRARFQLRIDARTETELGTLRSYAQINFNYQALYTTTVVGFDPDTGEAITSTSYDNNDFFAIEHAYIELGGFRVGKTDSYFSTFTDYASGVLNDGLVPYGPLQTLQIAYTYTGANGFSAGIALEQGDEGGVGGGITEDYAPYVVGGVSLKQGWGKIGVVAGYDSWEDAVAVKGRLDLTITETASVFVMGAWDSADEGGRNFYAPWGGKWAIWGGTAVKFTDKATFNAEVGYDDFENLSVAANVRYELVPGLAVTPEIIYRDNFDLDDADAWGAHLRFQRNF</sequence>